<comment type="caution">
    <text evidence="7">The sequence shown here is derived from an EMBL/GenBank/DDBJ whole genome shotgun (WGS) entry which is preliminary data.</text>
</comment>
<evidence type="ECO:0000256" key="4">
    <source>
        <dbReference type="ARBA" id="ARBA00022840"/>
    </source>
</evidence>
<dbReference type="InterPro" id="IPR000212">
    <property type="entry name" value="DNA_helicase_UvrD/REP"/>
</dbReference>
<dbReference type="AlphaFoldDB" id="A0A1T1D1R2"/>
<name>A0A1T1D1R2_9SYNE</name>
<evidence type="ECO:0000256" key="3">
    <source>
        <dbReference type="ARBA" id="ARBA00022806"/>
    </source>
</evidence>
<organism evidence="7 8">
    <name type="scientific">Candidatus Synechococcus spongiarum LMB bulk15N</name>
    <dbReference type="NCBI Taxonomy" id="1943583"/>
    <lineage>
        <taxon>Bacteria</taxon>
        <taxon>Bacillati</taxon>
        <taxon>Cyanobacteriota</taxon>
        <taxon>Cyanophyceae</taxon>
        <taxon>Synechococcales</taxon>
        <taxon>Synechococcaceae</taxon>
        <taxon>Synechococcus</taxon>
    </lineage>
</organism>
<dbReference type="PANTHER" id="PTHR11070">
    <property type="entry name" value="UVRD / RECB / PCRA DNA HELICASE FAMILY MEMBER"/>
    <property type="match status" value="1"/>
</dbReference>
<dbReference type="InterPro" id="IPR014017">
    <property type="entry name" value="DNA_helicase_UvrD-like_C"/>
</dbReference>
<dbReference type="RefSeq" id="WP_078232311.1">
    <property type="nucleotide sequence ID" value="NZ_MWLE01000068.1"/>
</dbReference>
<keyword evidence="1" id="KW-0547">Nucleotide-binding</keyword>
<dbReference type="GO" id="GO:0043138">
    <property type="term" value="F:3'-5' DNA helicase activity"/>
    <property type="evidence" value="ECO:0007669"/>
    <property type="project" value="TreeGrafter"/>
</dbReference>
<dbReference type="Pfam" id="PF13361">
    <property type="entry name" value="UvrD_C"/>
    <property type="match status" value="1"/>
</dbReference>
<dbReference type="GO" id="GO:0033202">
    <property type="term" value="C:DNA helicase complex"/>
    <property type="evidence" value="ECO:0007669"/>
    <property type="project" value="TreeGrafter"/>
</dbReference>
<gene>
    <name evidence="7" type="ORF">BV53_04950</name>
</gene>
<feature type="region of interest" description="Disordered" evidence="5">
    <location>
        <begin position="76"/>
        <end position="138"/>
    </location>
</feature>
<dbReference type="PANTHER" id="PTHR11070:SF2">
    <property type="entry name" value="ATP-DEPENDENT DNA HELICASE SRS2"/>
    <property type="match status" value="1"/>
</dbReference>
<dbReference type="GO" id="GO:0005829">
    <property type="term" value="C:cytosol"/>
    <property type="evidence" value="ECO:0007669"/>
    <property type="project" value="TreeGrafter"/>
</dbReference>
<evidence type="ECO:0000256" key="1">
    <source>
        <dbReference type="ARBA" id="ARBA00022741"/>
    </source>
</evidence>
<dbReference type="Proteomes" id="UP000242590">
    <property type="component" value="Unassembled WGS sequence"/>
</dbReference>
<dbReference type="GO" id="GO:0000725">
    <property type="term" value="P:recombinational repair"/>
    <property type="evidence" value="ECO:0007669"/>
    <property type="project" value="TreeGrafter"/>
</dbReference>
<protein>
    <recommendedName>
        <fullName evidence="6">UvrD-like helicase C-terminal domain-containing protein</fullName>
    </recommendedName>
</protein>
<keyword evidence="3" id="KW-0347">Helicase</keyword>
<dbReference type="InterPro" id="IPR027417">
    <property type="entry name" value="P-loop_NTPase"/>
</dbReference>
<evidence type="ECO:0000313" key="7">
    <source>
        <dbReference type="EMBL" id="OOV34815.1"/>
    </source>
</evidence>
<dbReference type="EMBL" id="MWLE01000068">
    <property type="protein sequence ID" value="OOV34815.1"/>
    <property type="molecule type" value="Genomic_DNA"/>
</dbReference>
<dbReference type="GO" id="GO:0003677">
    <property type="term" value="F:DNA binding"/>
    <property type="evidence" value="ECO:0007669"/>
    <property type="project" value="InterPro"/>
</dbReference>
<dbReference type="GO" id="GO:0005524">
    <property type="term" value="F:ATP binding"/>
    <property type="evidence" value="ECO:0007669"/>
    <property type="project" value="UniProtKB-KW"/>
</dbReference>
<dbReference type="OrthoDB" id="9810135at2"/>
<evidence type="ECO:0000256" key="5">
    <source>
        <dbReference type="SAM" id="MobiDB-lite"/>
    </source>
</evidence>
<keyword evidence="2" id="KW-0378">Hydrolase</keyword>
<reference evidence="7 8" key="1">
    <citation type="submission" date="2017-02" db="EMBL/GenBank/DDBJ databases">
        <title>Draft Genome Sequences of 'Candidatus Synechococcus spongiarum', Cyanobacterial Symbionts of the Mediterranean Sponge Aplysina aerophoba from two locations.</title>
        <authorList>
            <person name="Slaby B.M."/>
            <person name="Hentschel U."/>
        </authorList>
    </citation>
    <scope>NUCLEOTIDE SEQUENCE [LARGE SCALE GENOMIC DNA]</scope>
    <source>
        <strain evidence="7">LMB bulk15N</strain>
    </source>
</reference>
<feature type="domain" description="UvrD-like helicase C-terminal" evidence="6">
    <location>
        <begin position="2"/>
        <end position="58"/>
    </location>
</feature>
<evidence type="ECO:0000256" key="2">
    <source>
        <dbReference type="ARBA" id="ARBA00022801"/>
    </source>
</evidence>
<keyword evidence="4" id="KW-0067">ATP-binding</keyword>
<feature type="compositionally biased region" description="Basic and acidic residues" evidence="5">
    <location>
        <begin position="110"/>
        <end position="122"/>
    </location>
</feature>
<accession>A0A1T1D1R2</accession>
<dbReference type="SUPFAM" id="SSF52540">
    <property type="entry name" value="P-loop containing nucleoside triphosphate hydrolases"/>
    <property type="match status" value="1"/>
</dbReference>
<sequence length="138" mass="15024">MLMTFHASKGLEFPFVALVGLEQGLFPNHRAMEDPAAMEEERHLCYARFTRAKDELHLFHAQVRRLWGGGRTCPAVLFPGGTPGAGGGDSTSPQQWPVPAPPSVPGQTLRSDRPEGKPESHDTVANPTVWRARGRAGT</sequence>
<dbReference type="Gene3D" id="3.40.50.300">
    <property type="entry name" value="P-loop containing nucleotide triphosphate hydrolases"/>
    <property type="match status" value="1"/>
</dbReference>
<proteinExistence type="predicted"/>
<dbReference type="GO" id="GO:0016787">
    <property type="term" value="F:hydrolase activity"/>
    <property type="evidence" value="ECO:0007669"/>
    <property type="project" value="UniProtKB-KW"/>
</dbReference>
<evidence type="ECO:0000313" key="8">
    <source>
        <dbReference type="Proteomes" id="UP000242590"/>
    </source>
</evidence>
<evidence type="ECO:0000259" key="6">
    <source>
        <dbReference type="Pfam" id="PF13361"/>
    </source>
</evidence>